<evidence type="ECO:0000256" key="1">
    <source>
        <dbReference type="SAM" id="Phobius"/>
    </source>
</evidence>
<evidence type="ECO:0000313" key="3">
    <source>
        <dbReference type="Proteomes" id="UP001174997"/>
    </source>
</evidence>
<proteinExistence type="predicted"/>
<reference evidence="2" key="1">
    <citation type="submission" date="2023-06" db="EMBL/GenBank/DDBJ databases">
        <title>Genome-scale phylogeny and comparative genomics of the fungal order Sordariales.</title>
        <authorList>
            <consortium name="Lawrence Berkeley National Laboratory"/>
            <person name="Hensen N."/>
            <person name="Bonometti L."/>
            <person name="Westerberg I."/>
            <person name="Brannstrom I.O."/>
            <person name="Guillou S."/>
            <person name="Cros-Aarteil S."/>
            <person name="Calhoun S."/>
            <person name="Haridas S."/>
            <person name="Kuo A."/>
            <person name="Mondo S."/>
            <person name="Pangilinan J."/>
            <person name="Riley R."/>
            <person name="Labutti K."/>
            <person name="Andreopoulos B."/>
            <person name="Lipzen A."/>
            <person name="Chen C."/>
            <person name="Yanf M."/>
            <person name="Daum C."/>
            <person name="Ng V."/>
            <person name="Clum A."/>
            <person name="Steindorff A."/>
            <person name="Ohm R."/>
            <person name="Martin F."/>
            <person name="Silar P."/>
            <person name="Natvig D."/>
            <person name="Lalanne C."/>
            <person name="Gautier V."/>
            <person name="Ament-Velasquez S.L."/>
            <person name="Kruys A."/>
            <person name="Hutchinson M.I."/>
            <person name="Powell A.J."/>
            <person name="Barry K."/>
            <person name="Miller A.N."/>
            <person name="Grigoriev I.V."/>
            <person name="Debuchy R."/>
            <person name="Gladieux P."/>
            <person name="Thoren M.H."/>
            <person name="Johannesson H."/>
        </authorList>
    </citation>
    <scope>NUCLEOTIDE SEQUENCE</scope>
    <source>
        <strain evidence="2">CBS 307.81</strain>
    </source>
</reference>
<protein>
    <submittedName>
        <fullName evidence="2">Uncharacterized protein</fullName>
    </submittedName>
</protein>
<organism evidence="2 3">
    <name type="scientific">Cercophora samala</name>
    <dbReference type="NCBI Taxonomy" id="330535"/>
    <lineage>
        <taxon>Eukaryota</taxon>
        <taxon>Fungi</taxon>
        <taxon>Dikarya</taxon>
        <taxon>Ascomycota</taxon>
        <taxon>Pezizomycotina</taxon>
        <taxon>Sordariomycetes</taxon>
        <taxon>Sordariomycetidae</taxon>
        <taxon>Sordariales</taxon>
        <taxon>Lasiosphaeriaceae</taxon>
        <taxon>Cercophora</taxon>
    </lineage>
</organism>
<keyword evidence="1" id="KW-0472">Membrane</keyword>
<sequence length="91" mass="10559">MLFNYDVVLFFSFFFSLSCLRWFSLFLSEKKILSVCLLFLAHPSLYDFYTKSNGKNNGPCQHTHCPHSPEVILCNAGRLLRLEDAILYAMD</sequence>
<dbReference type="EMBL" id="JAULSY010000004">
    <property type="protein sequence ID" value="KAK0673867.1"/>
    <property type="molecule type" value="Genomic_DNA"/>
</dbReference>
<accession>A0AA39ZMG1</accession>
<evidence type="ECO:0000313" key="2">
    <source>
        <dbReference type="EMBL" id="KAK0673867.1"/>
    </source>
</evidence>
<keyword evidence="3" id="KW-1185">Reference proteome</keyword>
<gene>
    <name evidence="2" type="ORF">QBC41DRAFT_103688</name>
</gene>
<dbReference type="AlphaFoldDB" id="A0AA39ZMG1"/>
<name>A0AA39ZMG1_9PEZI</name>
<dbReference type="Proteomes" id="UP001174997">
    <property type="component" value="Unassembled WGS sequence"/>
</dbReference>
<comment type="caution">
    <text evidence="2">The sequence shown here is derived from an EMBL/GenBank/DDBJ whole genome shotgun (WGS) entry which is preliminary data.</text>
</comment>
<keyword evidence="1" id="KW-0812">Transmembrane</keyword>
<keyword evidence="1" id="KW-1133">Transmembrane helix</keyword>
<feature type="transmembrane region" description="Helical" evidence="1">
    <location>
        <begin position="7"/>
        <end position="26"/>
    </location>
</feature>